<dbReference type="InterPro" id="IPR036770">
    <property type="entry name" value="Ankyrin_rpt-contain_sf"/>
</dbReference>
<evidence type="ECO:0000256" key="3">
    <source>
        <dbReference type="PROSITE-ProRule" id="PRU00023"/>
    </source>
</evidence>
<reference evidence="4 5" key="2">
    <citation type="submission" date="2016-08" db="EMBL/GenBank/DDBJ databases">
        <title>Pervasive Adenine N6-methylation of Active Genes in Fungi.</title>
        <authorList>
            <consortium name="DOE Joint Genome Institute"/>
            <person name="Mondo S.J."/>
            <person name="Dannebaum R.O."/>
            <person name="Kuo R.C."/>
            <person name="Labutti K."/>
            <person name="Haridas S."/>
            <person name="Kuo A."/>
            <person name="Salamov A."/>
            <person name="Ahrendt S.R."/>
            <person name="Lipzen A."/>
            <person name="Sullivan W."/>
            <person name="Andreopoulos W.B."/>
            <person name="Clum A."/>
            <person name="Lindquist E."/>
            <person name="Daum C."/>
            <person name="Ramamoorthy G.K."/>
            <person name="Gryganskyi A."/>
            <person name="Culley D."/>
            <person name="Magnuson J.K."/>
            <person name="James T.Y."/>
            <person name="O'Malley M.A."/>
            <person name="Stajich J.E."/>
            <person name="Spatafora J.W."/>
            <person name="Visel A."/>
            <person name="Grigoriev I.V."/>
        </authorList>
    </citation>
    <scope>NUCLEOTIDE SEQUENCE [LARGE SCALE GENOMIC DNA]</scope>
    <source>
        <strain evidence="5">finn</strain>
    </source>
</reference>
<evidence type="ECO:0000256" key="1">
    <source>
        <dbReference type="ARBA" id="ARBA00022737"/>
    </source>
</evidence>
<keyword evidence="5" id="KW-1185">Reference proteome</keyword>
<protein>
    <submittedName>
        <fullName evidence="4">Ankyrin</fullName>
    </submittedName>
</protein>
<gene>
    <name evidence="4" type="ORF">BCR36DRAFT_290352</name>
</gene>
<dbReference type="AlphaFoldDB" id="A0A1Y1VAL2"/>
<name>A0A1Y1VAL2_9FUNG</name>
<keyword evidence="2 3" id="KW-0040">ANK repeat</keyword>
<comment type="caution">
    <text evidence="4">The sequence shown here is derived from an EMBL/GenBank/DDBJ whole genome shotgun (WGS) entry which is preliminary data.</text>
</comment>
<dbReference type="SUPFAM" id="SSF48403">
    <property type="entry name" value="Ankyrin repeat"/>
    <property type="match status" value="1"/>
</dbReference>
<evidence type="ECO:0000313" key="4">
    <source>
        <dbReference type="EMBL" id="ORX50365.1"/>
    </source>
</evidence>
<dbReference type="Proteomes" id="UP000193719">
    <property type="component" value="Unassembled WGS sequence"/>
</dbReference>
<dbReference type="EMBL" id="MCFH01000021">
    <property type="protein sequence ID" value="ORX50365.1"/>
    <property type="molecule type" value="Genomic_DNA"/>
</dbReference>
<accession>A0A1Y1VAL2</accession>
<proteinExistence type="predicted"/>
<organism evidence="4 5">
    <name type="scientific">Piromyces finnis</name>
    <dbReference type="NCBI Taxonomy" id="1754191"/>
    <lineage>
        <taxon>Eukaryota</taxon>
        <taxon>Fungi</taxon>
        <taxon>Fungi incertae sedis</taxon>
        <taxon>Chytridiomycota</taxon>
        <taxon>Chytridiomycota incertae sedis</taxon>
        <taxon>Neocallimastigomycetes</taxon>
        <taxon>Neocallimastigales</taxon>
        <taxon>Neocallimastigaceae</taxon>
        <taxon>Piromyces</taxon>
    </lineage>
</organism>
<dbReference type="Gene3D" id="1.25.40.20">
    <property type="entry name" value="Ankyrin repeat-containing domain"/>
    <property type="match status" value="1"/>
</dbReference>
<dbReference type="OrthoDB" id="2163089at2759"/>
<dbReference type="PANTHER" id="PTHR24198:SF165">
    <property type="entry name" value="ANKYRIN REPEAT-CONTAINING PROTEIN-RELATED"/>
    <property type="match status" value="1"/>
</dbReference>
<dbReference type="PROSITE" id="PS50297">
    <property type="entry name" value="ANK_REP_REGION"/>
    <property type="match status" value="1"/>
</dbReference>
<reference evidence="4 5" key="1">
    <citation type="submission" date="2016-08" db="EMBL/GenBank/DDBJ databases">
        <title>Genomes of anaerobic fungi encode conserved fungal cellulosomes for biomass hydrolysis.</title>
        <authorList>
            <consortium name="DOE Joint Genome Institute"/>
            <person name="Haitjema C.H."/>
            <person name="Gilmore S.P."/>
            <person name="Henske J.K."/>
            <person name="Solomon K.V."/>
            <person name="De Groot R."/>
            <person name="Kuo A."/>
            <person name="Mondo S.J."/>
            <person name="Salamov A.A."/>
            <person name="Labutti K."/>
            <person name="Zhao Z."/>
            <person name="Chiniquy J."/>
            <person name="Barry K."/>
            <person name="Brewer H.M."/>
            <person name="Purvine S.O."/>
            <person name="Wright A.T."/>
            <person name="Boxma B."/>
            <person name="Van Alen T."/>
            <person name="Hackstein J.H."/>
            <person name="Baker S.E."/>
            <person name="Grigoriev I.V."/>
            <person name="O'Malley M.A."/>
        </authorList>
    </citation>
    <scope>NUCLEOTIDE SEQUENCE [LARGE SCALE GENOMIC DNA]</scope>
    <source>
        <strain evidence="5">finn</strain>
    </source>
</reference>
<sequence length="125" mass="14631">MEKNLQSVKNILENERNVVDIRNTENRTPLMCAIQYCIKKPEIIKQIMRYQPNKNLIDNNKFSALHLACLYNNFEIIPKIITEENVNIKNIDGNTPLMIAIKKNHYNCVNKLLECDIYINVNIPD</sequence>
<feature type="repeat" description="ANK" evidence="3">
    <location>
        <begin position="92"/>
        <end position="114"/>
    </location>
</feature>
<dbReference type="Pfam" id="PF12796">
    <property type="entry name" value="Ank_2"/>
    <property type="match status" value="1"/>
</dbReference>
<dbReference type="STRING" id="1754191.A0A1Y1VAL2"/>
<feature type="non-terminal residue" evidence="4">
    <location>
        <position position="125"/>
    </location>
</feature>
<evidence type="ECO:0000313" key="5">
    <source>
        <dbReference type="Proteomes" id="UP000193719"/>
    </source>
</evidence>
<dbReference type="PANTHER" id="PTHR24198">
    <property type="entry name" value="ANKYRIN REPEAT AND PROTEIN KINASE DOMAIN-CONTAINING PROTEIN"/>
    <property type="match status" value="1"/>
</dbReference>
<dbReference type="SMART" id="SM00248">
    <property type="entry name" value="ANK"/>
    <property type="match status" value="3"/>
</dbReference>
<keyword evidence="1" id="KW-0677">Repeat</keyword>
<dbReference type="PROSITE" id="PS50088">
    <property type="entry name" value="ANK_REPEAT"/>
    <property type="match status" value="1"/>
</dbReference>
<dbReference type="InterPro" id="IPR002110">
    <property type="entry name" value="Ankyrin_rpt"/>
</dbReference>
<evidence type="ECO:0000256" key="2">
    <source>
        <dbReference type="ARBA" id="ARBA00023043"/>
    </source>
</evidence>